<name>A0ABN8ZW45_RANTA</name>
<evidence type="ECO:0000313" key="3">
    <source>
        <dbReference type="Proteomes" id="UP001176941"/>
    </source>
</evidence>
<feature type="region of interest" description="Disordered" evidence="1">
    <location>
        <begin position="42"/>
        <end position="204"/>
    </location>
</feature>
<accession>A0ABN8ZW45</accession>
<evidence type="ECO:0000256" key="1">
    <source>
        <dbReference type="SAM" id="MobiDB-lite"/>
    </source>
</evidence>
<reference evidence="2" key="1">
    <citation type="submission" date="2023-04" db="EMBL/GenBank/DDBJ databases">
        <authorList>
            <consortium name="ELIXIR-Norway"/>
        </authorList>
    </citation>
    <scope>NUCLEOTIDE SEQUENCE [LARGE SCALE GENOMIC DNA]</scope>
</reference>
<dbReference type="EMBL" id="OX459943">
    <property type="protein sequence ID" value="CAI9178140.1"/>
    <property type="molecule type" value="Genomic_DNA"/>
</dbReference>
<feature type="compositionally biased region" description="Basic and acidic residues" evidence="1">
    <location>
        <begin position="110"/>
        <end position="121"/>
    </location>
</feature>
<sequence>MINSTFTLVKMVLEKLGPKVKELSPNACPLYLRSEPLRLAFPGDSPEGLLPGPQRASSQDPRRLAPGPKEGCPEEGRARCFLPGTPTSRRGVQAPPLCSGGAQTMTNRTRRADAASKRDAPSLHAGQGRPGAGRLLRCERREGRGFQRRGNHAGWTHGSERAAGSGPGQGALLSPGRAHGREPRGTPVFRTEGRRGARRRPTPLGPLSRARCIALLESQPAAAPRVFKQRVGQGRETNKGTYFCSGLPAPERCFRERCAIRLGLRRILLLRPLRKC</sequence>
<gene>
    <name evidence="2" type="ORF">MRATA1EN1_LOCUS27102</name>
</gene>
<protein>
    <submittedName>
        <fullName evidence="2">Uncharacterized protein</fullName>
    </submittedName>
</protein>
<keyword evidence="3" id="KW-1185">Reference proteome</keyword>
<evidence type="ECO:0000313" key="2">
    <source>
        <dbReference type="EMBL" id="CAI9178140.1"/>
    </source>
</evidence>
<feature type="compositionally biased region" description="Basic and acidic residues" evidence="1">
    <location>
        <begin position="136"/>
        <end position="145"/>
    </location>
</feature>
<organism evidence="2 3">
    <name type="scientific">Rangifer tarandus platyrhynchus</name>
    <name type="common">Svalbard reindeer</name>
    <dbReference type="NCBI Taxonomy" id="3082113"/>
    <lineage>
        <taxon>Eukaryota</taxon>
        <taxon>Metazoa</taxon>
        <taxon>Chordata</taxon>
        <taxon>Craniata</taxon>
        <taxon>Vertebrata</taxon>
        <taxon>Euteleostomi</taxon>
        <taxon>Mammalia</taxon>
        <taxon>Eutheria</taxon>
        <taxon>Laurasiatheria</taxon>
        <taxon>Artiodactyla</taxon>
        <taxon>Ruminantia</taxon>
        <taxon>Pecora</taxon>
        <taxon>Cervidae</taxon>
        <taxon>Odocoileinae</taxon>
        <taxon>Rangifer</taxon>
    </lineage>
</organism>
<dbReference type="Proteomes" id="UP001176941">
    <property type="component" value="Chromosome 7"/>
</dbReference>
<proteinExistence type="predicted"/>